<dbReference type="InterPro" id="IPR052928">
    <property type="entry name" value="Desiccation-related_membrane"/>
</dbReference>
<accession>A0A1H5VJU3</accession>
<proteinExistence type="predicted"/>
<dbReference type="PANTHER" id="PTHR35792:SF2">
    <property type="entry name" value="GENERAL STRESS PROTEIN"/>
    <property type="match status" value="1"/>
</dbReference>
<evidence type="ECO:0000313" key="2">
    <source>
        <dbReference type="EMBL" id="SEF87463.1"/>
    </source>
</evidence>
<keyword evidence="1" id="KW-1133">Transmembrane helix</keyword>
<dbReference type="AlphaFoldDB" id="A0A1H5VJU3"/>
<dbReference type="InterPro" id="IPR024623">
    <property type="entry name" value="YtxH"/>
</dbReference>
<dbReference type="Proteomes" id="UP000242850">
    <property type="component" value="Unassembled WGS sequence"/>
</dbReference>
<dbReference type="RefSeq" id="WP_103896181.1">
    <property type="nucleotide sequence ID" value="NZ_FNUK01000014.1"/>
</dbReference>
<organism evidence="2 3">
    <name type="scientific">Caloramator fervidus</name>
    <dbReference type="NCBI Taxonomy" id="29344"/>
    <lineage>
        <taxon>Bacteria</taxon>
        <taxon>Bacillati</taxon>
        <taxon>Bacillota</taxon>
        <taxon>Clostridia</taxon>
        <taxon>Eubacteriales</taxon>
        <taxon>Clostridiaceae</taxon>
        <taxon>Caloramator</taxon>
    </lineage>
</organism>
<reference evidence="3" key="1">
    <citation type="submission" date="2016-10" db="EMBL/GenBank/DDBJ databases">
        <authorList>
            <person name="Varghese N."/>
            <person name="Submissions S."/>
        </authorList>
    </citation>
    <scope>NUCLEOTIDE SEQUENCE [LARGE SCALE GENOMIC DNA]</scope>
    <source>
        <strain evidence="3">DSM 5463</strain>
    </source>
</reference>
<gene>
    <name evidence="2" type="ORF">SAMN05660865_01228</name>
</gene>
<evidence type="ECO:0000313" key="3">
    <source>
        <dbReference type="Proteomes" id="UP000242850"/>
    </source>
</evidence>
<keyword evidence="1" id="KW-0812">Transmembrane</keyword>
<sequence length="103" mass="11420">MPRFTIELDFKGKNKEMRGLKKGLTIGTLAGGFIGIVSGILTAPKSGKETRKELKESVKDVSQKAALKVKETAQTVKHKFKDNPKEIVIYQDSSQNSQQNLDE</sequence>
<dbReference type="OrthoDB" id="9810874at2"/>
<feature type="transmembrane region" description="Helical" evidence="1">
    <location>
        <begin position="24"/>
        <end position="43"/>
    </location>
</feature>
<dbReference type="PANTHER" id="PTHR35792">
    <property type="entry name" value="GENERAL STRESS PROTEIN"/>
    <property type="match status" value="1"/>
</dbReference>
<dbReference type="Pfam" id="PF12732">
    <property type="entry name" value="YtxH"/>
    <property type="match status" value="1"/>
</dbReference>
<protein>
    <submittedName>
        <fullName evidence="2">YtxH-like protein</fullName>
    </submittedName>
</protein>
<evidence type="ECO:0000256" key="1">
    <source>
        <dbReference type="SAM" id="Phobius"/>
    </source>
</evidence>
<dbReference type="EMBL" id="FNUK01000014">
    <property type="protein sequence ID" value="SEF87463.1"/>
    <property type="molecule type" value="Genomic_DNA"/>
</dbReference>
<keyword evidence="3" id="KW-1185">Reference proteome</keyword>
<name>A0A1H5VJU3_9CLOT</name>
<keyword evidence="1" id="KW-0472">Membrane</keyword>